<protein>
    <recommendedName>
        <fullName evidence="4">O-methyltransferase C-terminal domain-containing protein</fullName>
    </recommendedName>
</protein>
<dbReference type="InterPro" id="IPR029063">
    <property type="entry name" value="SAM-dependent_MTases_sf"/>
</dbReference>
<dbReference type="SUPFAM" id="SSF46785">
    <property type="entry name" value="Winged helix' DNA-binding domain"/>
    <property type="match status" value="1"/>
</dbReference>
<dbReference type="GO" id="GO:0032259">
    <property type="term" value="P:methylation"/>
    <property type="evidence" value="ECO:0007669"/>
    <property type="project" value="UniProtKB-KW"/>
</dbReference>
<dbReference type="PROSITE" id="PS51683">
    <property type="entry name" value="SAM_OMT_II"/>
    <property type="match status" value="1"/>
</dbReference>
<keyword evidence="6" id="KW-1185">Reference proteome</keyword>
<evidence type="ECO:0000313" key="5">
    <source>
        <dbReference type="EMBL" id="RDW62377.1"/>
    </source>
</evidence>
<accession>A0A3D8QKV9</accession>
<dbReference type="InterPro" id="IPR036388">
    <property type="entry name" value="WH-like_DNA-bd_sf"/>
</dbReference>
<evidence type="ECO:0000256" key="1">
    <source>
        <dbReference type="ARBA" id="ARBA00022603"/>
    </source>
</evidence>
<gene>
    <name evidence="5" type="ORF">BP6252_11810</name>
</gene>
<sequence length="486" mass="53602">MAKLSLGGLRMNLLLRSSPSRAFAPIVRRQSTAATAVKQQYAEPSPAQDIAEQQQPSLVELAATIKQETEKLDRYLKENGLAHPGFDVNSPANFPRLPEEMKKARETVIQATKELGDLVTGPTEGIRWMAWDHNNSLSLQAVYHYNIAKSFPLDGTASYSTIAKAVGLDEVNVRRFMRHAMTNRIFKEVSPGIVAHTAASRVLAEDQAMADWVGFCVEDIMPAGSRVIKALRAHPEASEPTRTGFCVANDTVDKEPMFVTFGKDPVRAKRMGGAMASLTGGEGYEVSYLVDNYDWQSVDSVPGGGLVVDIGGSHGFVCVDLAKRFKNMRFVVQDLPKTVASAPDVGALSDRISFQAHDFHQLQPVQGADVYFYRWIFHNHSTPYALNMLRQLIPALKRGSRIVINDYCLPPPNTTSTPSAEEKIMRTMDLVMLTLLNAQERTEEDFRRLFAEASPGFVFKGVTRPAGCRMSIVEAVWEGEDAHAAA</sequence>
<comment type="caution">
    <text evidence="5">The sequence shown here is derived from an EMBL/GenBank/DDBJ whole genome shotgun (WGS) entry which is preliminary data.</text>
</comment>
<evidence type="ECO:0000313" key="6">
    <source>
        <dbReference type="Proteomes" id="UP000256645"/>
    </source>
</evidence>
<evidence type="ECO:0000259" key="4">
    <source>
        <dbReference type="Pfam" id="PF00891"/>
    </source>
</evidence>
<keyword evidence="1" id="KW-0489">Methyltransferase</keyword>
<proteinExistence type="predicted"/>
<dbReference type="InterPro" id="IPR016461">
    <property type="entry name" value="COMT-like"/>
</dbReference>
<dbReference type="PANTHER" id="PTHR43712">
    <property type="entry name" value="PUTATIVE (AFU_ORTHOLOGUE AFUA_4G14580)-RELATED"/>
    <property type="match status" value="1"/>
</dbReference>
<evidence type="ECO:0000256" key="2">
    <source>
        <dbReference type="ARBA" id="ARBA00022679"/>
    </source>
</evidence>
<dbReference type="Pfam" id="PF00891">
    <property type="entry name" value="Methyltransf_2"/>
    <property type="match status" value="1"/>
</dbReference>
<keyword evidence="3" id="KW-0949">S-adenosyl-L-methionine</keyword>
<organism evidence="5 6">
    <name type="scientific">Coleophoma cylindrospora</name>
    <dbReference type="NCBI Taxonomy" id="1849047"/>
    <lineage>
        <taxon>Eukaryota</taxon>
        <taxon>Fungi</taxon>
        <taxon>Dikarya</taxon>
        <taxon>Ascomycota</taxon>
        <taxon>Pezizomycotina</taxon>
        <taxon>Leotiomycetes</taxon>
        <taxon>Helotiales</taxon>
        <taxon>Dermateaceae</taxon>
        <taxon>Coleophoma</taxon>
    </lineage>
</organism>
<dbReference type="SUPFAM" id="SSF53335">
    <property type="entry name" value="S-adenosyl-L-methionine-dependent methyltransferases"/>
    <property type="match status" value="1"/>
</dbReference>
<feature type="domain" description="O-methyltransferase C-terminal" evidence="4">
    <location>
        <begin position="305"/>
        <end position="453"/>
    </location>
</feature>
<dbReference type="AlphaFoldDB" id="A0A3D8QKV9"/>
<dbReference type="InterPro" id="IPR036390">
    <property type="entry name" value="WH_DNA-bd_sf"/>
</dbReference>
<name>A0A3D8QKV9_9HELO</name>
<reference evidence="5 6" key="1">
    <citation type="journal article" date="2018" name="IMA Fungus">
        <title>IMA Genome-F 9: Draft genome sequence of Annulohypoxylon stygium, Aspergillus mulundensis, Berkeleyomyces basicola (syn. Thielaviopsis basicola), Ceratocystis smalleyi, two Cercospora beticola strains, Coleophoma cylindrospora, Fusarium fracticaudum, Phialophora cf. hyalina, and Morchella septimelata.</title>
        <authorList>
            <person name="Wingfield B.D."/>
            <person name="Bills G.F."/>
            <person name="Dong Y."/>
            <person name="Huang W."/>
            <person name="Nel W.J."/>
            <person name="Swalarsk-Parry B.S."/>
            <person name="Vaghefi N."/>
            <person name="Wilken P.M."/>
            <person name="An Z."/>
            <person name="de Beer Z.W."/>
            <person name="De Vos L."/>
            <person name="Chen L."/>
            <person name="Duong T.A."/>
            <person name="Gao Y."/>
            <person name="Hammerbacher A."/>
            <person name="Kikkert J.R."/>
            <person name="Li Y."/>
            <person name="Li H."/>
            <person name="Li K."/>
            <person name="Li Q."/>
            <person name="Liu X."/>
            <person name="Ma X."/>
            <person name="Naidoo K."/>
            <person name="Pethybridge S.J."/>
            <person name="Sun J."/>
            <person name="Steenkamp E.T."/>
            <person name="van der Nest M.A."/>
            <person name="van Wyk S."/>
            <person name="Wingfield M.J."/>
            <person name="Xiong C."/>
            <person name="Yue Q."/>
            <person name="Zhang X."/>
        </authorList>
    </citation>
    <scope>NUCLEOTIDE SEQUENCE [LARGE SCALE GENOMIC DNA]</scope>
    <source>
        <strain evidence="5 6">BP6252</strain>
    </source>
</reference>
<dbReference type="Gene3D" id="3.40.50.150">
    <property type="entry name" value="Vaccinia Virus protein VP39"/>
    <property type="match status" value="1"/>
</dbReference>
<dbReference type="OrthoDB" id="1606438at2759"/>
<dbReference type="Gene3D" id="1.10.10.10">
    <property type="entry name" value="Winged helix-like DNA-binding domain superfamily/Winged helix DNA-binding domain"/>
    <property type="match status" value="1"/>
</dbReference>
<dbReference type="Proteomes" id="UP000256645">
    <property type="component" value="Unassembled WGS sequence"/>
</dbReference>
<keyword evidence="2" id="KW-0808">Transferase</keyword>
<dbReference type="EMBL" id="PDLM01000014">
    <property type="protein sequence ID" value="RDW62377.1"/>
    <property type="molecule type" value="Genomic_DNA"/>
</dbReference>
<dbReference type="GO" id="GO:0008171">
    <property type="term" value="F:O-methyltransferase activity"/>
    <property type="evidence" value="ECO:0007669"/>
    <property type="project" value="InterPro"/>
</dbReference>
<dbReference type="InterPro" id="IPR001077">
    <property type="entry name" value="COMT_C"/>
</dbReference>
<evidence type="ECO:0000256" key="3">
    <source>
        <dbReference type="ARBA" id="ARBA00022691"/>
    </source>
</evidence>
<dbReference type="PANTHER" id="PTHR43712:SF16">
    <property type="entry name" value="O-METHYLTRANSFERASE ELCB"/>
    <property type="match status" value="1"/>
</dbReference>